<dbReference type="RefSeq" id="XP_050467881.1">
    <property type="nucleotide sequence ID" value="XM_050611910.1"/>
</dbReference>
<accession>C8VD09</accession>
<organism evidence="7 8">
    <name type="scientific">Emericella nidulans (strain FGSC A4 / ATCC 38163 / CBS 112.46 / NRRL 194 / M139)</name>
    <name type="common">Aspergillus nidulans</name>
    <dbReference type="NCBI Taxonomy" id="227321"/>
    <lineage>
        <taxon>Eukaryota</taxon>
        <taxon>Fungi</taxon>
        <taxon>Dikarya</taxon>
        <taxon>Ascomycota</taxon>
        <taxon>Pezizomycotina</taxon>
        <taxon>Eurotiomycetes</taxon>
        <taxon>Eurotiomycetidae</taxon>
        <taxon>Eurotiales</taxon>
        <taxon>Aspergillaceae</taxon>
        <taxon>Aspergillus</taxon>
        <taxon>Aspergillus subgen. Nidulantes</taxon>
    </lineage>
</organism>
<feature type="region of interest" description="Disordered" evidence="5">
    <location>
        <begin position="1"/>
        <end position="23"/>
    </location>
</feature>
<dbReference type="eggNOG" id="ENOG502QRM1">
    <property type="taxonomic scope" value="Eukaryota"/>
</dbReference>
<keyword evidence="2" id="KW-0238">DNA-binding</keyword>
<evidence type="ECO:0000313" key="7">
    <source>
        <dbReference type="EMBL" id="CBF78855.1"/>
    </source>
</evidence>
<evidence type="ECO:0000256" key="5">
    <source>
        <dbReference type="SAM" id="MobiDB-lite"/>
    </source>
</evidence>
<dbReference type="InParanoid" id="C8VD09"/>
<keyword evidence="4" id="KW-0539">Nucleus</keyword>
<dbReference type="InterPro" id="IPR052400">
    <property type="entry name" value="Zn2-C6_fungal_TF"/>
</dbReference>
<dbReference type="GO" id="GO:0003677">
    <property type="term" value="F:DNA binding"/>
    <property type="evidence" value="ECO:0007669"/>
    <property type="project" value="UniProtKB-KW"/>
</dbReference>
<dbReference type="PANTHER" id="PTHR47657:SF3">
    <property type="entry name" value="ORSELLINIC ACID_F9775 BIOSYNTHESIS CLUSTER PROTEIN D-RELATED"/>
    <property type="match status" value="1"/>
</dbReference>
<dbReference type="Pfam" id="PF00172">
    <property type="entry name" value="Zn_clus"/>
    <property type="match status" value="1"/>
</dbReference>
<dbReference type="GO" id="GO:0000981">
    <property type="term" value="F:DNA-binding transcription factor activity, RNA polymerase II-specific"/>
    <property type="evidence" value="ECO:0000318"/>
    <property type="project" value="GO_Central"/>
</dbReference>
<evidence type="ECO:0000259" key="6">
    <source>
        <dbReference type="PROSITE" id="PS50048"/>
    </source>
</evidence>
<dbReference type="PROSITE" id="PS50048">
    <property type="entry name" value="ZN2_CY6_FUNGAL_2"/>
    <property type="match status" value="1"/>
</dbReference>
<dbReference type="VEuPathDB" id="FungiDB:AN10912"/>
<dbReference type="GeneID" id="74896672"/>
<reference evidence="8" key="1">
    <citation type="journal article" date="2005" name="Nature">
        <title>Sequencing of Aspergillus nidulans and comparative analysis with A. fumigatus and A. oryzae.</title>
        <authorList>
            <person name="Galagan J.E."/>
            <person name="Calvo S.E."/>
            <person name="Cuomo C."/>
            <person name="Ma L.J."/>
            <person name="Wortman J.R."/>
            <person name="Batzoglou S."/>
            <person name="Lee S.I."/>
            <person name="Basturkmen M."/>
            <person name="Spevak C.C."/>
            <person name="Clutterbuck J."/>
            <person name="Kapitonov V."/>
            <person name="Jurka J."/>
            <person name="Scazzocchio C."/>
            <person name="Farman M."/>
            <person name="Butler J."/>
            <person name="Purcell S."/>
            <person name="Harris S."/>
            <person name="Braus G.H."/>
            <person name="Draht O."/>
            <person name="Busch S."/>
            <person name="D'Enfert C."/>
            <person name="Bouchier C."/>
            <person name="Goldman G.H."/>
            <person name="Bell-Pedersen D."/>
            <person name="Griffiths-Jones S."/>
            <person name="Doonan J.H."/>
            <person name="Yu J."/>
            <person name="Vienken K."/>
            <person name="Pain A."/>
            <person name="Freitag M."/>
            <person name="Selker E.U."/>
            <person name="Archer D.B."/>
            <person name="Penalva M.A."/>
            <person name="Oakley B.R."/>
            <person name="Momany M."/>
            <person name="Tanaka T."/>
            <person name="Kumagai T."/>
            <person name="Asai K."/>
            <person name="Machida M."/>
            <person name="Nierman W.C."/>
            <person name="Denning D.W."/>
            <person name="Caddick M."/>
            <person name="Hynes M."/>
            <person name="Paoletti M."/>
            <person name="Fischer R."/>
            <person name="Miller B."/>
            <person name="Dyer P."/>
            <person name="Sachs M.S."/>
            <person name="Osmani S.A."/>
            <person name="Birren B.W."/>
        </authorList>
    </citation>
    <scope>NUCLEOTIDE SEQUENCE [LARGE SCALE GENOMIC DNA]</scope>
    <source>
        <strain evidence="8">FGSC A4 / ATCC 38163 / CBS 112.46 / NRRL 194 / M139</strain>
    </source>
</reference>
<dbReference type="EMBL" id="BN001304">
    <property type="protein sequence ID" value="CBF78855.1"/>
    <property type="molecule type" value="Genomic_DNA"/>
</dbReference>
<proteinExistence type="predicted"/>
<dbReference type="PROSITE" id="PS00463">
    <property type="entry name" value="ZN2_CY6_FUNGAL_1"/>
    <property type="match status" value="1"/>
</dbReference>
<dbReference type="InterPro" id="IPR001138">
    <property type="entry name" value="Zn2Cys6_DnaBD"/>
</dbReference>
<evidence type="ECO:0000256" key="2">
    <source>
        <dbReference type="ARBA" id="ARBA00023125"/>
    </source>
</evidence>
<evidence type="ECO:0000256" key="4">
    <source>
        <dbReference type="ARBA" id="ARBA00023242"/>
    </source>
</evidence>
<dbReference type="GO" id="GO:0008270">
    <property type="term" value="F:zinc ion binding"/>
    <property type="evidence" value="ECO:0007669"/>
    <property type="project" value="InterPro"/>
</dbReference>
<dbReference type="CDD" id="cd00067">
    <property type="entry name" value="GAL4"/>
    <property type="match status" value="1"/>
</dbReference>
<gene>
    <name evidence="7" type="ORF">ANIA_10912</name>
</gene>
<dbReference type="GO" id="GO:0006357">
    <property type="term" value="P:regulation of transcription by RNA polymerase II"/>
    <property type="evidence" value="ECO:0000318"/>
    <property type="project" value="GO_Central"/>
</dbReference>
<dbReference type="OMA" id="WPQIFGW"/>
<protein>
    <submittedName>
        <fullName evidence="7">Zn(II)2Cys6 transcription factor (Eurofung)</fullName>
    </submittedName>
</protein>
<keyword evidence="1" id="KW-0805">Transcription regulation</keyword>
<reference evidence="8" key="2">
    <citation type="journal article" date="2009" name="Fungal Genet. Biol.">
        <title>The 2008 update of the Aspergillus nidulans genome annotation: a community effort.</title>
        <authorList>
            <person name="Wortman J.R."/>
            <person name="Gilsenan J.M."/>
            <person name="Joardar V."/>
            <person name="Deegan J."/>
            <person name="Clutterbuck J."/>
            <person name="Andersen M.R."/>
            <person name="Archer D."/>
            <person name="Bencina M."/>
            <person name="Braus G."/>
            <person name="Coutinho P."/>
            <person name="von Dohren H."/>
            <person name="Doonan J."/>
            <person name="Driessen A.J."/>
            <person name="Durek P."/>
            <person name="Espeso E."/>
            <person name="Fekete E."/>
            <person name="Flipphi M."/>
            <person name="Estrada C.G."/>
            <person name="Geysens S."/>
            <person name="Goldman G."/>
            <person name="de Groot P.W."/>
            <person name="Hansen K."/>
            <person name="Harris S.D."/>
            <person name="Heinekamp T."/>
            <person name="Helmstaedt K."/>
            <person name="Henrissat B."/>
            <person name="Hofmann G."/>
            <person name="Homan T."/>
            <person name="Horio T."/>
            <person name="Horiuchi H."/>
            <person name="James S."/>
            <person name="Jones M."/>
            <person name="Karaffa L."/>
            <person name="Karanyi Z."/>
            <person name="Kato M."/>
            <person name="Keller N."/>
            <person name="Kelly D.E."/>
            <person name="Kiel J.A."/>
            <person name="Kim J.M."/>
            <person name="van der Klei I.J."/>
            <person name="Klis F.M."/>
            <person name="Kovalchuk A."/>
            <person name="Krasevec N."/>
            <person name="Kubicek C.P."/>
            <person name="Liu B."/>
            <person name="Maccabe A."/>
            <person name="Meyer V."/>
            <person name="Mirabito P."/>
            <person name="Miskei M."/>
            <person name="Mos M."/>
            <person name="Mullins J."/>
            <person name="Nelson D.R."/>
            <person name="Nielsen J."/>
            <person name="Oakley B.R."/>
            <person name="Osmani S.A."/>
            <person name="Pakula T."/>
            <person name="Paszewski A."/>
            <person name="Paulsen I."/>
            <person name="Pilsyk S."/>
            <person name="Pocsi I."/>
            <person name="Punt P.J."/>
            <person name="Ram A.F."/>
            <person name="Ren Q."/>
            <person name="Robellet X."/>
            <person name="Robson G."/>
            <person name="Seiboth B."/>
            <person name="van Solingen P."/>
            <person name="Specht T."/>
            <person name="Sun J."/>
            <person name="Taheri-Talesh N."/>
            <person name="Takeshita N."/>
            <person name="Ussery D."/>
            <person name="vanKuyk P.A."/>
            <person name="Visser H."/>
            <person name="van de Vondervoort P.J."/>
            <person name="de Vries R.P."/>
            <person name="Walton J."/>
            <person name="Xiang X."/>
            <person name="Xiong Y."/>
            <person name="Zeng A.P."/>
            <person name="Brandt B.W."/>
            <person name="Cornell M.J."/>
            <person name="van den Hondel C.A."/>
            <person name="Visser J."/>
            <person name="Oliver S.G."/>
            <person name="Turner G."/>
        </authorList>
    </citation>
    <scope>GENOME REANNOTATION</scope>
    <source>
        <strain evidence="8">FGSC A4 / ATCC 38163 / CBS 112.46 / NRRL 194 / M139</strain>
    </source>
</reference>
<feature type="compositionally biased region" description="Polar residues" evidence="5">
    <location>
        <begin position="1"/>
        <end position="14"/>
    </location>
</feature>
<dbReference type="InterPro" id="IPR036864">
    <property type="entry name" value="Zn2-C6_fun-type_DNA-bd_sf"/>
</dbReference>
<dbReference type="KEGG" id="ani:ANIA_10912"/>
<dbReference type="Gene3D" id="4.10.240.10">
    <property type="entry name" value="Zn(2)-C6 fungal-type DNA-binding domain"/>
    <property type="match status" value="1"/>
</dbReference>
<name>C8VD09_EMENI</name>
<keyword evidence="3" id="KW-0804">Transcription</keyword>
<dbReference type="OrthoDB" id="5226580at2759"/>
<dbReference type="HOGENOM" id="CLU_024934_1_1_1"/>
<dbReference type="Proteomes" id="UP000000560">
    <property type="component" value="Chromosome IV"/>
</dbReference>
<evidence type="ECO:0000256" key="3">
    <source>
        <dbReference type="ARBA" id="ARBA00023163"/>
    </source>
</evidence>
<evidence type="ECO:0000256" key="1">
    <source>
        <dbReference type="ARBA" id="ARBA00023015"/>
    </source>
</evidence>
<feature type="domain" description="Zn(2)-C6 fungal-type" evidence="6">
    <location>
        <begin position="24"/>
        <end position="54"/>
    </location>
</feature>
<dbReference type="PANTHER" id="PTHR47657">
    <property type="entry name" value="STEROL REGULATORY ELEMENT-BINDING PROTEIN ECM22"/>
    <property type="match status" value="1"/>
</dbReference>
<dbReference type="AlphaFoldDB" id="C8VD09"/>
<sequence length="448" mass="50014">MASRLVNSYTASQSRKSHKKSRLGCGNCKRRRIKCDEKKPECSNCLRHSVYCDYKNATGDERGAELCRQPSDACDSAPEQQADDSYTFISSNQTHFKPPKRRHARRNVTPMQVELQIPAPEPCAAVANKPFNFSATDMVLFHHLISSKDLGGSNRMAISQFTRLGFSFHYLLHLLLAISSFHLARHGGDDHLSQIAGHSGDYLAEGERHYSLAVGVVAAQIPSLGKENGLALYAAALLIFLCSVARGPQPLEYLAFRDDGQAGSLALFMGVRTVLETCTASFAIDASLMHAADHKEPSSDGEGKLNSWARNPTVLNEYSSELSQLSQILLTVPSNCDAASYHQAFEHLQCIYQSLYSPDSKLNELDLWPTIFGWLYTLPSPFLTALQCRESVSLVLFSFFLVLLKELDSAWFLRDWPEHILIGILHNLESSHQPFIRWPMEVLKCPSY</sequence>
<dbReference type="SUPFAM" id="SSF57701">
    <property type="entry name" value="Zn2/Cys6 DNA-binding domain"/>
    <property type="match status" value="1"/>
</dbReference>
<keyword evidence="8" id="KW-1185">Reference proteome</keyword>
<dbReference type="SMART" id="SM00066">
    <property type="entry name" value="GAL4"/>
    <property type="match status" value="1"/>
</dbReference>
<evidence type="ECO:0000313" key="8">
    <source>
        <dbReference type="Proteomes" id="UP000000560"/>
    </source>
</evidence>